<dbReference type="AlphaFoldDB" id="A0A2K2DFQ1"/>
<sequence>MPQSMERGSLELGDSHHCSNGRQKAKLHEGSVPTLPRGWFPVAESLYCHSGNYTCCSWGKVRSPMGTWPESPPESIALHIEVPCQGNKI</sequence>
<name>A0A2K2DFQ1_BRADI</name>
<gene>
    <name evidence="2" type="ORF">BRADI_2g53289v3</name>
</gene>
<dbReference type="EMBL" id="CM000881">
    <property type="protein sequence ID" value="PNT73105.1"/>
    <property type="molecule type" value="Genomic_DNA"/>
</dbReference>
<protein>
    <submittedName>
        <fullName evidence="2 3">Uncharacterized protein</fullName>
    </submittedName>
</protein>
<dbReference type="InParanoid" id="A0A2K2DFQ1"/>
<evidence type="ECO:0000313" key="3">
    <source>
        <dbReference type="EnsemblPlants" id="PNT73105"/>
    </source>
</evidence>
<accession>A0A2K2DFQ1</accession>
<reference evidence="3" key="3">
    <citation type="submission" date="2018-08" db="UniProtKB">
        <authorList>
            <consortium name="EnsemblPlants"/>
        </authorList>
    </citation>
    <scope>IDENTIFICATION</scope>
    <source>
        <strain evidence="3">cv. Bd21</strain>
    </source>
</reference>
<proteinExistence type="predicted"/>
<reference evidence="2" key="2">
    <citation type="submission" date="2017-06" db="EMBL/GenBank/DDBJ databases">
        <title>WGS assembly of Brachypodium distachyon.</title>
        <authorList>
            <consortium name="The International Brachypodium Initiative"/>
            <person name="Lucas S."/>
            <person name="Harmon-Smith M."/>
            <person name="Lail K."/>
            <person name="Tice H."/>
            <person name="Grimwood J."/>
            <person name="Bruce D."/>
            <person name="Barry K."/>
            <person name="Shu S."/>
            <person name="Lindquist E."/>
            <person name="Wang M."/>
            <person name="Pitluck S."/>
            <person name="Vogel J.P."/>
            <person name="Garvin D.F."/>
            <person name="Mockler T.C."/>
            <person name="Schmutz J."/>
            <person name="Rokhsar D."/>
            <person name="Bevan M.W."/>
        </authorList>
    </citation>
    <scope>NUCLEOTIDE SEQUENCE</scope>
    <source>
        <strain evidence="2">Bd21</strain>
    </source>
</reference>
<dbReference type="EnsemblPlants" id="PNT73105">
    <property type="protein sequence ID" value="PNT73105"/>
    <property type="gene ID" value="BRADI_2g53289v3"/>
</dbReference>
<reference evidence="2 3" key="1">
    <citation type="journal article" date="2010" name="Nature">
        <title>Genome sequencing and analysis of the model grass Brachypodium distachyon.</title>
        <authorList>
            <consortium name="International Brachypodium Initiative"/>
        </authorList>
    </citation>
    <scope>NUCLEOTIDE SEQUENCE [LARGE SCALE GENOMIC DNA]</scope>
    <source>
        <strain evidence="2 3">Bd21</strain>
    </source>
</reference>
<evidence type="ECO:0000313" key="2">
    <source>
        <dbReference type="EMBL" id="PNT73105.1"/>
    </source>
</evidence>
<keyword evidence="4" id="KW-1185">Reference proteome</keyword>
<evidence type="ECO:0000313" key="4">
    <source>
        <dbReference type="Proteomes" id="UP000008810"/>
    </source>
</evidence>
<dbReference type="Gramene" id="PNT73105">
    <property type="protein sequence ID" value="PNT73105"/>
    <property type="gene ID" value="BRADI_2g53289v3"/>
</dbReference>
<organism evidence="2">
    <name type="scientific">Brachypodium distachyon</name>
    <name type="common">Purple false brome</name>
    <name type="synonym">Trachynia distachya</name>
    <dbReference type="NCBI Taxonomy" id="15368"/>
    <lineage>
        <taxon>Eukaryota</taxon>
        <taxon>Viridiplantae</taxon>
        <taxon>Streptophyta</taxon>
        <taxon>Embryophyta</taxon>
        <taxon>Tracheophyta</taxon>
        <taxon>Spermatophyta</taxon>
        <taxon>Magnoliopsida</taxon>
        <taxon>Liliopsida</taxon>
        <taxon>Poales</taxon>
        <taxon>Poaceae</taxon>
        <taxon>BOP clade</taxon>
        <taxon>Pooideae</taxon>
        <taxon>Stipodae</taxon>
        <taxon>Brachypodieae</taxon>
        <taxon>Brachypodium</taxon>
    </lineage>
</organism>
<dbReference type="Proteomes" id="UP000008810">
    <property type="component" value="Chromosome 2"/>
</dbReference>
<evidence type="ECO:0000256" key="1">
    <source>
        <dbReference type="SAM" id="MobiDB-lite"/>
    </source>
</evidence>
<feature type="region of interest" description="Disordered" evidence="1">
    <location>
        <begin position="1"/>
        <end position="29"/>
    </location>
</feature>